<keyword evidence="4" id="KW-1185">Reference proteome</keyword>
<sequence length="228" mass="25958">MVFAAMAAAAVICFIVLGKLPASWNRGTQAQLVLSALLTAALIYLLHQLYSFPAAAVVFLVFMLLFSFLIGKQIQYAEEAAVEEEQFPFLREEDLVGKSLEPKAQEPFEREGRRERTNTDQATSAPEENKQPFPEPGSVGSVTEQELMEEEEHFFQRRAFMIEEEPQEESEEETTDTPLFVQEDVSDKEVSTSNKVEDGSWSDKRSRLLDELDEQTADNLEKRVEDRR</sequence>
<feature type="compositionally biased region" description="Basic and acidic residues" evidence="1">
    <location>
        <begin position="185"/>
        <end position="210"/>
    </location>
</feature>
<proteinExistence type="predicted"/>
<feature type="transmembrane region" description="Helical" evidence="2">
    <location>
        <begin position="52"/>
        <end position="70"/>
    </location>
</feature>
<keyword evidence="2" id="KW-0812">Transmembrane</keyword>
<protein>
    <submittedName>
        <fullName evidence="3">Uncharacterized protein</fullName>
    </submittedName>
</protein>
<evidence type="ECO:0000256" key="2">
    <source>
        <dbReference type="SAM" id="Phobius"/>
    </source>
</evidence>
<gene>
    <name evidence="3" type="ORF">SAMN04488054_11329</name>
</gene>
<feature type="region of interest" description="Disordered" evidence="1">
    <location>
        <begin position="100"/>
        <end position="141"/>
    </location>
</feature>
<dbReference type="Proteomes" id="UP000199668">
    <property type="component" value="Unassembled WGS sequence"/>
</dbReference>
<keyword evidence="2" id="KW-0472">Membrane</keyword>
<feature type="compositionally biased region" description="Basic and acidic residues" evidence="1">
    <location>
        <begin position="219"/>
        <end position="228"/>
    </location>
</feature>
<reference evidence="3 4" key="1">
    <citation type="submission" date="2016-10" db="EMBL/GenBank/DDBJ databases">
        <authorList>
            <person name="de Groot N.N."/>
        </authorList>
    </citation>
    <scope>NUCLEOTIDE SEQUENCE [LARGE SCALE GENOMIC DNA]</scope>
    <source>
        <strain evidence="3 4">CGMCC 1.6134</strain>
    </source>
</reference>
<dbReference type="RefSeq" id="WP_090927089.1">
    <property type="nucleotide sequence ID" value="NZ_FOTY01000013.1"/>
</dbReference>
<keyword evidence="2" id="KW-1133">Transmembrane helix</keyword>
<organism evidence="3 4">
    <name type="scientific">Salibacterium qingdaonense</name>
    <dbReference type="NCBI Taxonomy" id="266892"/>
    <lineage>
        <taxon>Bacteria</taxon>
        <taxon>Bacillati</taxon>
        <taxon>Bacillota</taxon>
        <taxon>Bacilli</taxon>
        <taxon>Bacillales</taxon>
        <taxon>Bacillaceae</taxon>
    </lineage>
</organism>
<evidence type="ECO:0000313" key="4">
    <source>
        <dbReference type="Proteomes" id="UP000199668"/>
    </source>
</evidence>
<feature type="compositionally biased region" description="Acidic residues" evidence="1">
    <location>
        <begin position="163"/>
        <end position="175"/>
    </location>
</feature>
<feature type="region of interest" description="Disordered" evidence="1">
    <location>
        <begin position="163"/>
        <end position="228"/>
    </location>
</feature>
<dbReference type="AlphaFoldDB" id="A0A1I4MSQ2"/>
<evidence type="ECO:0000313" key="3">
    <source>
        <dbReference type="EMBL" id="SFM06085.1"/>
    </source>
</evidence>
<dbReference type="OrthoDB" id="9830715at2"/>
<feature type="compositionally biased region" description="Basic and acidic residues" evidence="1">
    <location>
        <begin position="100"/>
        <end position="118"/>
    </location>
</feature>
<dbReference type="STRING" id="266892.SAMN04488054_11329"/>
<name>A0A1I4MSQ2_9BACI</name>
<accession>A0A1I4MSQ2</accession>
<evidence type="ECO:0000256" key="1">
    <source>
        <dbReference type="SAM" id="MobiDB-lite"/>
    </source>
</evidence>
<dbReference type="EMBL" id="FOTY01000013">
    <property type="protein sequence ID" value="SFM06085.1"/>
    <property type="molecule type" value="Genomic_DNA"/>
</dbReference>